<dbReference type="RefSeq" id="WP_379320712.1">
    <property type="nucleotide sequence ID" value="NZ_JBHTLM010000015.1"/>
</dbReference>
<organism evidence="2 3">
    <name type="scientific">Paenibacillus puldeungensis</name>
    <dbReference type="NCBI Taxonomy" id="696536"/>
    <lineage>
        <taxon>Bacteria</taxon>
        <taxon>Bacillati</taxon>
        <taxon>Bacillota</taxon>
        <taxon>Bacilli</taxon>
        <taxon>Bacillales</taxon>
        <taxon>Paenibacillaceae</taxon>
        <taxon>Paenibacillus</taxon>
    </lineage>
</organism>
<dbReference type="EMBL" id="JBHTLM010000015">
    <property type="protein sequence ID" value="MFD1178270.1"/>
    <property type="molecule type" value="Genomic_DNA"/>
</dbReference>
<evidence type="ECO:0000313" key="2">
    <source>
        <dbReference type="EMBL" id="MFD1178270.1"/>
    </source>
</evidence>
<evidence type="ECO:0000313" key="3">
    <source>
        <dbReference type="Proteomes" id="UP001597262"/>
    </source>
</evidence>
<dbReference type="Proteomes" id="UP001597262">
    <property type="component" value="Unassembled WGS sequence"/>
</dbReference>
<accession>A0ABW3S291</accession>
<proteinExistence type="predicted"/>
<dbReference type="PROSITE" id="PS51257">
    <property type="entry name" value="PROKAR_LIPOPROTEIN"/>
    <property type="match status" value="1"/>
</dbReference>
<comment type="caution">
    <text evidence="2">The sequence shown here is derived from an EMBL/GenBank/DDBJ whole genome shotgun (WGS) entry which is preliminary data.</text>
</comment>
<sequence length="344" mass="36532">MRGLKVLNLSLSAALLVGTVGIAGCGYNRDNKVRTQNVRNNTARTYDVNSLTDGHRMFTRSAGHGHDERIRSLRYSRALSNTVAQMRDVKTADVVLTDRDAYVAVTLNGNFTGRTTNFGTMQTPTSFGRGTTNVAGPYGADYGTRGVGDDGLGRGLLGRTGMNATENAALDSGYTRGLGTGMSSRSGSMYPSNMGPNVTRGIGTTGTGTTGTGTNADMLTTDNYNSYSYNNYSAYKPTITDYVPQHLKDSIEATVKKSAPHIRNVYVSGDREFVSRMGTYTMGTRNGGTLHNVIDEFQLMIQRVFPGRTGTMTGPNGYTPTSPNTGAGMRTGGTGGGFTGGTSR</sequence>
<evidence type="ECO:0000256" key="1">
    <source>
        <dbReference type="SAM" id="MobiDB-lite"/>
    </source>
</evidence>
<gene>
    <name evidence="2" type="ORF">ACFQ3W_18500</name>
</gene>
<name>A0ABW3S291_9BACL</name>
<keyword evidence="3" id="KW-1185">Reference proteome</keyword>
<dbReference type="Pfam" id="PF09580">
    <property type="entry name" value="Spore_YhcN_YlaJ"/>
    <property type="match status" value="1"/>
</dbReference>
<keyword evidence="2" id="KW-0449">Lipoprotein</keyword>
<feature type="compositionally biased region" description="Gly residues" evidence="1">
    <location>
        <begin position="329"/>
        <end position="344"/>
    </location>
</feature>
<dbReference type="InterPro" id="IPR019076">
    <property type="entry name" value="Spore_lipoprot_YhcN/YlaJ-like"/>
</dbReference>
<protein>
    <submittedName>
        <fullName evidence="2">YhcN/YlaJ family sporulation lipoprotein</fullName>
    </submittedName>
</protein>
<feature type="region of interest" description="Disordered" evidence="1">
    <location>
        <begin position="321"/>
        <end position="344"/>
    </location>
</feature>
<reference evidence="3" key="1">
    <citation type="journal article" date="2019" name="Int. J. Syst. Evol. Microbiol.">
        <title>The Global Catalogue of Microorganisms (GCM) 10K type strain sequencing project: providing services to taxonomists for standard genome sequencing and annotation.</title>
        <authorList>
            <consortium name="The Broad Institute Genomics Platform"/>
            <consortium name="The Broad Institute Genome Sequencing Center for Infectious Disease"/>
            <person name="Wu L."/>
            <person name="Ma J."/>
        </authorList>
    </citation>
    <scope>NUCLEOTIDE SEQUENCE [LARGE SCALE GENOMIC DNA]</scope>
    <source>
        <strain evidence="3">CCUG 59189</strain>
    </source>
</reference>